<evidence type="ECO:0000256" key="4">
    <source>
        <dbReference type="ARBA" id="ARBA00023284"/>
    </source>
</evidence>
<dbReference type="AlphaFoldDB" id="A0A318N6H3"/>
<dbReference type="Proteomes" id="UP000247565">
    <property type="component" value="Unassembled WGS sequence"/>
</dbReference>
<dbReference type="GO" id="GO:0030313">
    <property type="term" value="C:cell envelope"/>
    <property type="evidence" value="ECO:0007669"/>
    <property type="project" value="UniProtKB-SubCell"/>
</dbReference>
<name>A0A318N6H3_9PROT</name>
<evidence type="ECO:0000256" key="2">
    <source>
        <dbReference type="ARBA" id="ARBA00022748"/>
    </source>
</evidence>
<evidence type="ECO:0000256" key="3">
    <source>
        <dbReference type="ARBA" id="ARBA00023157"/>
    </source>
</evidence>
<dbReference type="Gene3D" id="3.40.30.10">
    <property type="entry name" value="Glutaredoxin"/>
    <property type="match status" value="1"/>
</dbReference>
<dbReference type="InterPro" id="IPR050553">
    <property type="entry name" value="Thioredoxin_ResA/DsbE_sf"/>
</dbReference>
<comment type="subcellular location">
    <subcellularLocation>
        <location evidence="1">Cell envelope</location>
    </subcellularLocation>
</comment>
<protein>
    <submittedName>
        <fullName evidence="6">DsbE family thiol:disulfide interchange protein</fullName>
    </submittedName>
</protein>
<comment type="caution">
    <text evidence="6">The sequence shown here is derived from an EMBL/GenBank/DDBJ whole genome shotgun (WGS) entry which is preliminary data.</text>
</comment>
<organism evidence="6 7">
    <name type="scientific">Commensalibacter melissae</name>
    <dbReference type="NCBI Taxonomy" id="2070537"/>
    <lineage>
        <taxon>Bacteria</taxon>
        <taxon>Pseudomonadati</taxon>
        <taxon>Pseudomonadota</taxon>
        <taxon>Alphaproteobacteria</taxon>
        <taxon>Acetobacterales</taxon>
        <taxon>Acetobacteraceae</taxon>
    </lineage>
</organism>
<evidence type="ECO:0000313" key="7">
    <source>
        <dbReference type="Proteomes" id="UP000247565"/>
    </source>
</evidence>
<evidence type="ECO:0000313" key="6">
    <source>
        <dbReference type="EMBL" id="PXZ00622.1"/>
    </source>
</evidence>
<keyword evidence="4" id="KW-0676">Redox-active center</keyword>
<dbReference type="EMBL" id="QGLT01000002">
    <property type="protein sequence ID" value="PXZ00622.1"/>
    <property type="molecule type" value="Genomic_DNA"/>
</dbReference>
<evidence type="ECO:0000256" key="1">
    <source>
        <dbReference type="ARBA" id="ARBA00004196"/>
    </source>
</evidence>
<dbReference type="OrthoDB" id="9799347at2"/>
<dbReference type="Pfam" id="PF08534">
    <property type="entry name" value="Redoxin"/>
    <property type="match status" value="1"/>
</dbReference>
<dbReference type="RefSeq" id="WP_110438764.1">
    <property type="nucleotide sequence ID" value="NZ_CP046393.1"/>
</dbReference>
<dbReference type="PANTHER" id="PTHR42852:SF6">
    <property type="entry name" value="THIOL:DISULFIDE INTERCHANGE PROTEIN DSBE"/>
    <property type="match status" value="1"/>
</dbReference>
<keyword evidence="7" id="KW-1185">Reference proteome</keyword>
<dbReference type="InterPro" id="IPR013766">
    <property type="entry name" value="Thioredoxin_domain"/>
</dbReference>
<dbReference type="GO" id="GO:0016491">
    <property type="term" value="F:oxidoreductase activity"/>
    <property type="evidence" value="ECO:0007669"/>
    <property type="project" value="InterPro"/>
</dbReference>
<dbReference type="InterPro" id="IPR036249">
    <property type="entry name" value="Thioredoxin-like_sf"/>
</dbReference>
<reference evidence="6 7" key="1">
    <citation type="submission" date="2018-05" db="EMBL/GenBank/DDBJ databases">
        <title>Reference genomes for bee gut microbiota database.</title>
        <authorList>
            <person name="Ellegaard K.M."/>
        </authorList>
    </citation>
    <scope>NUCLEOTIDE SEQUENCE [LARGE SCALE GENOMIC DNA]</scope>
    <source>
        <strain evidence="6 7">ESL0284</strain>
    </source>
</reference>
<keyword evidence="2" id="KW-0201">Cytochrome c-type biogenesis</keyword>
<gene>
    <name evidence="6" type="ORF">DK869_04250</name>
</gene>
<keyword evidence="3" id="KW-1015">Disulfide bond</keyword>
<dbReference type="GO" id="GO:0017004">
    <property type="term" value="P:cytochrome complex assembly"/>
    <property type="evidence" value="ECO:0007669"/>
    <property type="project" value="UniProtKB-KW"/>
</dbReference>
<feature type="domain" description="Thioredoxin" evidence="5">
    <location>
        <begin position="45"/>
        <end position="182"/>
    </location>
</feature>
<proteinExistence type="predicted"/>
<dbReference type="SUPFAM" id="SSF52833">
    <property type="entry name" value="Thioredoxin-like"/>
    <property type="match status" value="1"/>
</dbReference>
<dbReference type="PROSITE" id="PS51352">
    <property type="entry name" value="THIOREDOXIN_2"/>
    <property type="match status" value="1"/>
</dbReference>
<dbReference type="InterPro" id="IPR013740">
    <property type="entry name" value="Redoxin"/>
</dbReference>
<accession>A0A318N6H3</accession>
<evidence type="ECO:0000259" key="5">
    <source>
        <dbReference type="PROSITE" id="PS51352"/>
    </source>
</evidence>
<sequence>MKSITRRRLIWGLPLGATVLAGGGFATMLSSLKKGKFDPHKIELPNLNKPIPDFKLKPILSYKNFDSLLLKQQHKPVLINFFASWCLPCISEMPILNQLSTRLSIWGIAYKDKNNTIDQFLNRHENPYQYLGQDDEGMIGINWGISGVPESFLIIPGGIIRWHYAKPLDKTAVSSLLSLVGT</sequence>
<dbReference type="PANTHER" id="PTHR42852">
    <property type="entry name" value="THIOL:DISULFIDE INTERCHANGE PROTEIN DSBE"/>
    <property type="match status" value="1"/>
</dbReference>